<feature type="domain" description="HTH lysR-type" evidence="5">
    <location>
        <begin position="1"/>
        <end position="58"/>
    </location>
</feature>
<reference evidence="6 7" key="1">
    <citation type="journal article" date="2015" name="Stand. Genomic Sci.">
        <title>Genomic Encyclopedia of Bacterial and Archaeal Type Strains, Phase III: the genomes of soil and plant-associated and newly described type strains.</title>
        <authorList>
            <person name="Whitman W.B."/>
            <person name="Woyke T."/>
            <person name="Klenk H.P."/>
            <person name="Zhou Y."/>
            <person name="Lilburn T.G."/>
            <person name="Beck B.J."/>
            <person name="De Vos P."/>
            <person name="Vandamme P."/>
            <person name="Eisen J.A."/>
            <person name="Garrity G."/>
            <person name="Hugenholtz P."/>
            <person name="Kyrpides N.C."/>
        </authorList>
    </citation>
    <scope>NUCLEOTIDE SEQUENCE [LARGE SCALE GENOMIC DNA]</scope>
    <source>
        <strain evidence="6 7">ASC-9842</strain>
    </source>
</reference>
<evidence type="ECO:0000256" key="3">
    <source>
        <dbReference type="ARBA" id="ARBA00023125"/>
    </source>
</evidence>
<dbReference type="GO" id="GO:0006351">
    <property type="term" value="P:DNA-templated transcription"/>
    <property type="evidence" value="ECO:0007669"/>
    <property type="project" value="TreeGrafter"/>
</dbReference>
<dbReference type="SUPFAM" id="SSF53850">
    <property type="entry name" value="Periplasmic binding protein-like II"/>
    <property type="match status" value="1"/>
</dbReference>
<dbReference type="Pfam" id="PF00126">
    <property type="entry name" value="HTH_1"/>
    <property type="match status" value="1"/>
</dbReference>
<dbReference type="Proteomes" id="UP000291078">
    <property type="component" value="Unassembled WGS sequence"/>
</dbReference>
<comment type="caution">
    <text evidence="6">The sequence shown here is derived from an EMBL/GenBank/DDBJ whole genome shotgun (WGS) entry which is preliminary data.</text>
</comment>
<evidence type="ECO:0000256" key="2">
    <source>
        <dbReference type="ARBA" id="ARBA00023015"/>
    </source>
</evidence>
<keyword evidence="3" id="KW-0238">DNA-binding</keyword>
<dbReference type="PROSITE" id="PS50931">
    <property type="entry name" value="HTH_LYSR"/>
    <property type="match status" value="1"/>
</dbReference>
<dbReference type="InterPro" id="IPR036388">
    <property type="entry name" value="WH-like_DNA-bd_sf"/>
</dbReference>
<dbReference type="EMBL" id="SGXM01000001">
    <property type="protein sequence ID" value="RZT42147.1"/>
    <property type="molecule type" value="Genomic_DNA"/>
</dbReference>
<dbReference type="Pfam" id="PF03466">
    <property type="entry name" value="LysR_substrate"/>
    <property type="match status" value="1"/>
</dbReference>
<sequence length="321" mass="35218">MDLNALSLLVDIIDAGNLSRAASQLGMSRANVSKRLNHFERQLGAELLRRSTRQLEPTELGWQLYENGRAIRHQLLAAQESVQTLGKRLSGTVRVSVPGGFGQHTMSAWFLEFMRRYPDITLNVIFDNDLEDLIKGAVDFSVRVMGETPSNAVACSLGDVEYVACATPALLAELGDVPATLAGFAALPLITSELTGQKLRVASQSGPDEAPEMAGLPLLRPRLMSANFFFLRDAILQGLGVGLVPRYMVDQDLGAGTLVRLPLPQQELAFLRTTMYLLYMPARYQTRAVVTLIGFLREKAAEMFSPLSREVEEGSKPRAVL</sequence>
<dbReference type="PANTHER" id="PTHR30537:SF35">
    <property type="entry name" value="TRANSCRIPTIONAL REGULATORY PROTEIN"/>
    <property type="match status" value="1"/>
</dbReference>
<dbReference type="OrthoDB" id="8714815at2"/>
<dbReference type="RefSeq" id="WP_130391202.1">
    <property type="nucleotide sequence ID" value="NZ_SGXM01000001.1"/>
</dbReference>
<dbReference type="InterPro" id="IPR036390">
    <property type="entry name" value="WH_DNA-bd_sf"/>
</dbReference>
<dbReference type="PANTHER" id="PTHR30537">
    <property type="entry name" value="HTH-TYPE TRANSCRIPTIONAL REGULATOR"/>
    <property type="match status" value="1"/>
</dbReference>
<evidence type="ECO:0000313" key="7">
    <source>
        <dbReference type="Proteomes" id="UP000291078"/>
    </source>
</evidence>
<keyword evidence="7" id="KW-1185">Reference proteome</keyword>
<gene>
    <name evidence="6" type="ORF">EV147_1168</name>
</gene>
<proteinExistence type="inferred from homology"/>
<evidence type="ECO:0000313" key="6">
    <source>
        <dbReference type="EMBL" id="RZT42147.1"/>
    </source>
</evidence>
<name>A0A4Q7S8B3_9BURK</name>
<dbReference type="GO" id="GO:0043565">
    <property type="term" value="F:sequence-specific DNA binding"/>
    <property type="evidence" value="ECO:0007669"/>
    <property type="project" value="TreeGrafter"/>
</dbReference>
<organism evidence="6 7">
    <name type="scientific">Cupriavidus agavae</name>
    <dbReference type="NCBI Taxonomy" id="1001822"/>
    <lineage>
        <taxon>Bacteria</taxon>
        <taxon>Pseudomonadati</taxon>
        <taxon>Pseudomonadota</taxon>
        <taxon>Betaproteobacteria</taxon>
        <taxon>Burkholderiales</taxon>
        <taxon>Burkholderiaceae</taxon>
        <taxon>Cupriavidus</taxon>
    </lineage>
</organism>
<comment type="similarity">
    <text evidence="1">Belongs to the LysR transcriptional regulatory family.</text>
</comment>
<dbReference type="Gene3D" id="3.40.190.290">
    <property type="match status" value="1"/>
</dbReference>
<dbReference type="AlphaFoldDB" id="A0A4Q7S8B3"/>
<keyword evidence="4" id="KW-0804">Transcription</keyword>
<evidence type="ECO:0000256" key="4">
    <source>
        <dbReference type="ARBA" id="ARBA00023163"/>
    </source>
</evidence>
<dbReference type="InterPro" id="IPR058163">
    <property type="entry name" value="LysR-type_TF_proteobact-type"/>
</dbReference>
<dbReference type="InterPro" id="IPR005119">
    <property type="entry name" value="LysR_subst-bd"/>
</dbReference>
<protein>
    <submittedName>
        <fullName evidence="6">LysR family transcriptional regulator</fullName>
    </submittedName>
</protein>
<evidence type="ECO:0000256" key="1">
    <source>
        <dbReference type="ARBA" id="ARBA00009437"/>
    </source>
</evidence>
<dbReference type="CDD" id="cd08422">
    <property type="entry name" value="PBP2_CrgA_like"/>
    <property type="match status" value="1"/>
</dbReference>
<dbReference type="GO" id="GO:0003700">
    <property type="term" value="F:DNA-binding transcription factor activity"/>
    <property type="evidence" value="ECO:0007669"/>
    <property type="project" value="InterPro"/>
</dbReference>
<dbReference type="SUPFAM" id="SSF46785">
    <property type="entry name" value="Winged helix' DNA-binding domain"/>
    <property type="match status" value="1"/>
</dbReference>
<keyword evidence="2" id="KW-0805">Transcription regulation</keyword>
<accession>A0A4Q7S8B3</accession>
<dbReference type="InterPro" id="IPR000847">
    <property type="entry name" value="LysR_HTH_N"/>
</dbReference>
<evidence type="ECO:0000259" key="5">
    <source>
        <dbReference type="PROSITE" id="PS50931"/>
    </source>
</evidence>
<dbReference type="Gene3D" id="1.10.10.10">
    <property type="entry name" value="Winged helix-like DNA-binding domain superfamily/Winged helix DNA-binding domain"/>
    <property type="match status" value="1"/>
</dbReference>